<sequence length="97" mass="11009">MFFEERLQGGGNVSVIGLPVDPNAAGIALDFVRSIEVMPTRQILLRMTTNLLREREIKAILFDDVLFESCDEVAEALIAQWKKFDDATEQNLYVQPH</sequence>
<evidence type="ECO:0000313" key="1">
    <source>
        <dbReference type="EMBL" id="GMR54716.1"/>
    </source>
</evidence>
<dbReference type="EMBL" id="BTRK01000005">
    <property type="protein sequence ID" value="GMR54716.1"/>
    <property type="molecule type" value="Genomic_DNA"/>
</dbReference>
<organism evidence="1 2">
    <name type="scientific">Pristionchus mayeri</name>
    <dbReference type="NCBI Taxonomy" id="1317129"/>
    <lineage>
        <taxon>Eukaryota</taxon>
        <taxon>Metazoa</taxon>
        <taxon>Ecdysozoa</taxon>
        <taxon>Nematoda</taxon>
        <taxon>Chromadorea</taxon>
        <taxon>Rhabditida</taxon>
        <taxon>Rhabditina</taxon>
        <taxon>Diplogasteromorpha</taxon>
        <taxon>Diplogasteroidea</taxon>
        <taxon>Neodiplogasteridae</taxon>
        <taxon>Pristionchus</taxon>
    </lineage>
</organism>
<evidence type="ECO:0000313" key="2">
    <source>
        <dbReference type="Proteomes" id="UP001328107"/>
    </source>
</evidence>
<reference evidence="2" key="1">
    <citation type="submission" date="2022-10" db="EMBL/GenBank/DDBJ databases">
        <title>Genome assembly of Pristionchus species.</title>
        <authorList>
            <person name="Yoshida K."/>
            <person name="Sommer R.J."/>
        </authorList>
    </citation>
    <scope>NUCLEOTIDE SEQUENCE [LARGE SCALE GENOMIC DNA]</scope>
    <source>
        <strain evidence="2">RS5460</strain>
    </source>
</reference>
<name>A0AAN5D1L9_9BILA</name>
<gene>
    <name evidence="1" type="ORF">PMAYCL1PPCAC_24911</name>
</gene>
<accession>A0AAN5D1L9</accession>
<dbReference type="Proteomes" id="UP001328107">
    <property type="component" value="Unassembled WGS sequence"/>
</dbReference>
<keyword evidence="2" id="KW-1185">Reference proteome</keyword>
<comment type="caution">
    <text evidence="1">The sequence shown here is derived from an EMBL/GenBank/DDBJ whole genome shotgun (WGS) entry which is preliminary data.</text>
</comment>
<dbReference type="AlphaFoldDB" id="A0AAN5D1L9"/>
<protein>
    <submittedName>
        <fullName evidence="1">Uncharacterized protein</fullName>
    </submittedName>
</protein>
<proteinExistence type="predicted"/>